<keyword evidence="2" id="KW-0597">Phosphoprotein</keyword>
<dbReference type="InterPro" id="IPR042099">
    <property type="entry name" value="ANL_N_sf"/>
</dbReference>
<dbReference type="Proteomes" id="UP000695022">
    <property type="component" value="Unplaced"/>
</dbReference>
<dbReference type="PROSITE" id="PS00455">
    <property type="entry name" value="AMP_BINDING"/>
    <property type="match status" value="1"/>
</dbReference>
<keyword evidence="4" id="KW-1185">Reference proteome</keyword>
<evidence type="ECO:0000256" key="2">
    <source>
        <dbReference type="ARBA" id="ARBA00022553"/>
    </source>
</evidence>
<dbReference type="RefSeq" id="XP_014679051.1">
    <property type="nucleotide sequence ID" value="XM_014823565.1"/>
</dbReference>
<dbReference type="Gene3D" id="3.40.50.12780">
    <property type="entry name" value="N-terminal domain of ligase-like"/>
    <property type="match status" value="1"/>
</dbReference>
<dbReference type="CDD" id="cd05930">
    <property type="entry name" value="A_NRPS"/>
    <property type="match status" value="1"/>
</dbReference>
<dbReference type="PROSITE" id="PS50075">
    <property type="entry name" value="CARRIER"/>
    <property type="match status" value="1"/>
</dbReference>
<dbReference type="InterPro" id="IPR009081">
    <property type="entry name" value="PP-bd_ACP"/>
</dbReference>
<organism evidence="4 5">
    <name type="scientific">Priapulus caudatus</name>
    <name type="common">Priapulid worm</name>
    <dbReference type="NCBI Taxonomy" id="37621"/>
    <lineage>
        <taxon>Eukaryota</taxon>
        <taxon>Metazoa</taxon>
        <taxon>Ecdysozoa</taxon>
        <taxon>Scalidophora</taxon>
        <taxon>Priapulida</taxon>
        <taxon>Priapulimorpha</taxon>
        <taxon>Priapulimorphida</taxon>
        <taxon>Priapulidae</taxon>
        <taxon>Priapulus</taxon>
    </lineage>
</organism>
<dbReference type="SUPFAM" id="SSF56801">
    <property type="entry name" value="Acetyl-CoA synthetase-like"/>
    <property type="match status" value="1"/>
</dbReference>
<evidence type="ECO:0000313" key="4">
    <source>
        <dbReference type="Proteomes" id="UP000695022"/>
    </source>
</evidence>
<dbReference type="Pfam" id="PF00550">
    <property type="entry name" value="PP-binding"/>
    <property type="match status" value="1"/>
</dbReference>
<dbReference type="GeneID" id="106818895"/>
<gene>
    <name evidence="5" type="primary">LOC106818895</name>
</gene>
<feature type="domain" description="Carrier" evidence="3">
    <location>
        <begin position="585"/>
        <end position="661"/>
    </location>
</feature>
<protein>
    <submittedName>
        <fullName evidence="5">Plipastatin synthase subunit B-like</fullName>
    </submittedName>
</protein>
<dbReference type="Pfam" id="PF00501">
    <property type="entry name" value="AMP-binding"/>
    <property type="match status" value="1"/>
</dbReference>
<evidence type="ECO:0000313" key="5">
    <source>
        <dbReference type="RefSeq" id="XP_014679051.1"/>
    </source>
</evidence>
<dbReference type="PANTHER" id="PTHR44845">
    <property type="entry name" value="CARRIER DOMAIN-CONTAINING PROTEIN"/>
    <property type="match status" value="1"/>
</dbReference>
<proteinExistence type="predicted"/>
<sequence>MGITVDHMMNITMASAQSSQLCGRSVPLTEGLTLHDMFEKLISAAEDAGNEQFLNSTAVFFVGTRVSFRELDRTSNRLARRLVGEIGEHVAATRDNVVVVAMAPSERLVVALLAVLKSSAAYLPVDPRFPARRLAYVVGDARPLCIVADRRDATLEEATRSFAAAPTPVFTYDELMTSANDVAAGRLKPSERLPQARDAALLACVLYTSGSTGKPRGVRLTHTSIVNRLRWQWSEFPFAADDVACLKTSTTFVDHLQEAFGSLLRCVPVVVVGAATTRDPPSFVDVLETRAVTRLVLVPSLLRMLLAYLKLDAGRRRHLRRLRLWVCSGETLSAELLREFFERFPSELHTLCNLYGSTEVTGDVTCEVFRSASPLPRTDGKVSIGRPIYNTVVYVLDASLRHVPTGEQGEMYVAGHGVAAGYVGSAPDGHENRFVKNVFCDVPGYDVLFRTGDFARVVDGALVFEGRADAQVKVRGRRVDLSEIETAARLFGGTDELAVLCHDSGLDTQVIVVYFTRSSHEVSEDSMLDHLSRHLPAYMLPDAVLVTHMPMLTSGKLDRQTLRSWHTQRRVSRDNDAKSCDDLSPDEQRVAATVLSTAEQLLALPPGGLHLNDDFFRVGGDSVTGVLFVQRLADAALSLSIPEFVSAATLKQVVRAVRPARADVALPDAHADYRVMPMCECSEPTALLHIGAAGFLSKGAMDSQLEGLTTELHIAVRKSHWNDIVNSKETFVVVDGDNRVIAGAINFSMADEPAWIHPPVMAPLVAVLERAERDVIRDIERKGIPPDKVLRSVYMASDVSLTSQENLRLMNMMVEEIYRKAKLGKYECIVTVNTNRVMQEIYKRNGYETGQTFIEYCTFEFMGRRPFSRLPAGEGAESAIKYL</sequence>
<dbReference type="InterPro" id="IPR020845">
    <property type="entry name" value="AMP-binding_CS"/>
</dbReference>
<evidence type="ECO:0000259" key="3">
    <source>
        <dbReference type="PROSITE" id="PS50075"/>
    </source>
</evidence>
<reference evidence="5" key="1">
    <citation type="submission" date="2025-08" db="UniProtKB">
        <authorList>
            <consortium name="RefSeq"/>
        </authorList>
    </citation>
    <scope>IDENTIFICATION</scope>
</reference>
<name>A0ABM1F3N0_PRICU</name>
<evidence type="ECO:0000256" key="1">
    <source>
        <dbReference type="ARBA" id="ARBA00022450"/>
    </source>
</evidence>
<dbReference type="Gene3D" id="1.10.1200.10">
    <property type="entry name" value="ACP-like"/>
    <property type="match status" value="1"/>
</dbReference>
<dbReference type="InterPro" id="IPR036736">
    <property type="entry name" value="ACP-like_sf"/>
</dbReference>
<dbReference type="InterPro" id="IPR045851">
    <property type="entry name" value="AMP-bd_C_sf"/>
</dbReference>
<dbReference type="Gene3D" id="3.40.630.30">
    <property type="match status" value="1"/>
</dbReference>
<dbReference type="Gene3D" id="3.30.300.30">
    <property type="match status" value="1"/>
</dbReference>
<keyword evidence="1" id="KW-0596">Phosphopantetheine</keyword>
<dbReference type="PANTHER" id="PTHR44845:SF6">
    <property type="entry name" value="BETA-ALANINE-ACTIVATING ENZYME"/>
    <property type="match status" value="1"/>
</dbReference>
<dbReference type="SUPFAM" id="SSF47336">
    <property type="entry name" value="ACP-like"/>
    <property type="match status" value="1"/>
</dbReference>
<accession>A0ABM1F3N0</accession>
<dbReference type="InterPro" id="IPR000873">
    <property type="entry name" value="AMP-dep_synth/lig_dom"/>
</dbReference>